<accession>A0A1T4L9N2</accession>
<proteinExistence type="predicted"/>
<dbReference type="Proteomes" id="UP000243297">
    <property type="component" value="Unassembled WGS sequence"/>
</dbReference>
<evidence type="ECO:0000256" key="1">
    <source>
        <dbReference type="SAM" id="Phobius"/>
    </source>
</evidence>
<evidence type="ECO:0000313" key="3">
    <source>
        <dbReference type="Proteomes" id="UP000243297"/>
    </source>
</evidence>
<dbReference type="EMBL" id="FUWY01000002">
    <property type="protein sequence ID" value="SJZ51310.1"/>
    <property type="molecule type" value="Genomic_DNA"/>
</dbReference>
<keyword evidence="1" id="KW-0812">Transmembrane</keyword>
<gene>
    <name evidence="2" type="ORF">SAMN02745191_0798</name>
</gene>
<keyword evidence="1" id="KW-0472">Membrane</keyword>
<reference evidence="3" key="1">
    <citation type="submission" date="2017-02" db="EMBL/GenBank/DDBJ databases">
        <authorList>
            <person name="Varghese N."/>
            <person name="Submissions S."/>
        </authorList>
    </citation>
    <scope>NUCLEOTIDE SEQUENCE [LARGE SCALE GENOMIC DNA]</scope>
    <source>
        <strain evidence="3">ATCC 25662</strain>
    </source>
</reference>
<organism evidence="2 3">
    <name type="scientific">Anaerorhabdus furcosa</name>
    <dbReference type="NCBI Taxonomy" id="118967"/>
    <lineage>
        <taxon>Bacteria</taxon>
        <taxon>Bacillati</taxon>
        <taxon>Bacillota</taxon>
        <taxon>Erysipelotrichia</taxon>
        <taxon>Erysipelotrichales</taxon>
        <taxon>Erysipelotrichaceae</taxon>
        <taxon>Anaerorhabdus</taxon>
    </lineage>
</organism>
<sequence>MDIVFQSVVMGCLVILATSSIVFPILFLVQRGKYNKAKLAILANNNK</sequence>
<protein>
    <submittedName>
        <fullName evidence="2">Uncharacterized protein</fullName>
    </submittedName>
</protein>
<evidence type="ECO:0000313" key="2">
    <source>
        <dbReference type="EMBL" id="SJZ51310.1"/>
    </source>
</evidence>
<keyword evidence="3" id="KW-1185">Reference proteome</keyword>
<name>A0A1T4L9N2_9FIRM</name>
<dbReference type="STRING" id="118967.SAMN02745191_0798"/>
<feature type="transmembrane region" description="Helical" evidence="1">
    <location>
        <begin position="6"/>
        <end position="29"/>
    </location>
</feature>
<dbReference type="RefSeq" id="WP_159443712.1">
    <property type="nucleotide sequence ID" value="NZ_FUWY01000002.1"/>
</dbReference>
<dbReference type="AlphaFoldDB" id="A0A1T4L9N2"/>
<keyword evidence="1" id="KW-1133">Transmembrane helix</keyword>